<proteinExistence type="predicted"/>
<dbReference type="AlphaFoldDB" id="A0A0V1FRH3"/>
<reference evidence="1 2" key="1">
    <citation type="submission" date="2015-01" db="EMBL/GenBank/DDBJ databases">
        <title>Evolution of Trichinella species and genotypes.</title>
        <authorList>
            <person name="Korhonen P.K."/>
            <person name="Edoardo P."/>
            <person name="Giuseppe L.R."/>
            <person name="Gasser R.B."/>
        </authorList>
    </citation>
    <scope>NUCLEOTIDE SEQUENCE [LARGE SCALE GENOMIC DNA]</scope>
    <source>
        <strain evidence="1">ISS470</strain>
    </source>
</reference>
<dbReference type="PANTHER" id="PTHR45913">
    <property type="entry name" value="EPM2A-INTERACTING PROTEIN 1"/>
    <property type="match status" value="1"/>
</dbReference>
<accession>A0A0V1FRH3</accession>
<keyword evidence="2" id="KW-1185">Reference proteome</keyword>
<evidence type="ECO:0000313" key="2">
    <source>
        <dbReference type="Proteomes" id="UP000054995"/>
    </source>
</evidence>
<dbReference type="Proteomes" id="UP000054995">
    <property type="component" value="Unassembled WGS sequence"/>
</dbReference>
<dbReference type="PANTHER" id="PTHR45913:SF19">
    <property type="entry name" value="LOW QUALITY PROTEIN: ZINC FINGER BED DOMAIN-CONTAINING PROTEIN 5-LIKE"/>
    <property type="match status" value="1"/>
</dbReference>
<protein>
    <submittedName>
        <fullName evidence="1">Zinc finger BED domain-containing protein 5</fullName>
    </submittedName>
</protein>
<name>A0A0V1FRH3_TRIPS</name>
<evidence type="ECO:0000313" key="1">
    <source>
        <dbReference type="EMBL" id="KRY88650.1"/>
    </source>
</evidence>
<sequence>MLDDFIKDKDLNWSKCLRVCTNDAGVLCGWNSSFIISEVREVNSSGALASKTLPDKLKNALYITVKIVNHIQSTPLQCRLLEVLSEDMGTIHKFLLLNTETIAVLLDKGIYAELLRDGRFVLKLTYLADRFSKLNQLNLHLQGIEESDISVAEDKIRDFKRKTD</sequence>
<comment type="caution">
    <text evidence="1">The sequence shown here is derived from an EMBL/GenBank/DDBJ whole genome shotgun (WGS) entry which is preliminary data.</text>
</comment>
<organism evidence="1 2">
    <name type="scientific">Trichinella pseudospiralis</name>
    <name type="common">Parasitic roundworm</name>
    <dbReference type="NCBI Taxonomy" id="6337"/>
    <lineage>
        <taxon>Eukaryota</taxon>
        <taxon>Metazoa</taxon>
        <taxon>Ecdysozoa</taxon>
        <taxon>Nematoda</taxon>
        <taxon>Enoplea</taxon>
        <taxon>Dorylaimia</taxon>
        <taxon>Trichinellida</taxon>
        <taxon>Trichinellidae</taxon>
        <taxon>Trichinella</taxon>
    </lineage>
</organism>
<dbReference type="EMBL" id="JYDT01000039">
    <property type="protein sequence ID" value="KRY88650.1"/>
    <property type="molecule type" value="Genomic_DNA"/>
</dbReference>
<gene>
    <name evidence="1" type="primary">ZBED5</name>
    <name evidence="1" type="ORF">T4D_9505</name>
</gene>
<dbReference type="OrthoDB" id="5918546at2759"/>